<dbReference type="InterPro" id="IPR050373">
    <property type="entry name" value="Fibrinogen_C-term_domain"/>
</dbReference>
<evidence type="ECO:0000256" key="3">
    <source>
        <dbReference type="SAM" id="SignalP"/>
    </source>
</evidence>
<dbReference type="PANTHER" id="PTHR19143">
    <property type="entry name" value="FIBRINOGEN/TENASCIN/ANGIOPOEITIN"/>
    <property type="match status" value="1"/>
</dbReference>
<dbReference type="Proteomes" id="UP000828390">
    <property type="component" value="Unassembled WGS sequence"/>
</dbReference>
<feature type="coiled-coil region" evidence="2">
    <location>
        <begin position="81"/>
        <end position="129"/>
    </location>
</feature>
<reference evidence="5" key="1">
    <citation type="journal article" date="2019" name="bioRxiv">
        <title>The Genome of the Zebra Mussel, Dreissena polymorpha: A Resource for Invasive Species Research.</title>
        <authorList>
            <person name="McCartney M.A."/>
            <person name="Auch B."/>
            <person name="Kono T."/>
            <person name="Mallez S."/>
            <person name="Zhang Y."/>
            <person name="Obille A."/>
            <person name="Becker A."/>
            <person name="Abrahante J.E."/>
            <person name="Garbe J."/>
            <person name="Badalamenti J.P."/>
            <person name="Herman A."/>
            <person name="Mangelson H."/>
            <person name="Liachko I."/>
            <person name="Sullivan S."/>
            <person name="Sone E.D."/>
            <person name="Koren S."/>
            <person name="Silverstein K.A.T."/>
            <person name="Beckman K.B."/>
            <person name="Gohl D.M."/>
        </authorList>
    </citation>
    <scope>NUCLEOTIDE SEQUENCE</scope>
    <source>
        <strain evidence="5">Duluth1</strain>
        <tissue evidence="5">Whole animal</tissue>
    </source>
</reference>
<organism evidence="5 6">
    <name type="scientific">Dreissena polymorpha</name>
    <name type="common">Zebra mussel</name>
    <name type="synonym">Mytilus polymorpha</name>
    <dbReference type="NCBI Taxonomy" id="45954"/>
    <lineage>
        <taxon>Eukaryota</taxon>
        <taxon>Metazoa</taxon>
        <taxon>Spiralia</taxon>
        <taxon>Lophotrochozoa</taxon>
        <taxon>Mollusca</taxon>
        <taxon>Bivalvia</taxon>
        <taxon>Autobranchia</taxon>
        <taxon>Heteroconchia</taxon>
        <taxon>Euheterodonta</taxon>
        <taxon>Imparidentia</taxon>
        <taxon>Neoheterodontei</taxon>
        <taxon>Myida</taxon>
        <taxon>Dreissenoidea</taxon>
        <taxon>Dreissenidae</taxon>
        <taxon>Dreissena</taxon>
    </lineage>
</organism>
<dbReference type="SUPFAM" id="SSF56496">
    <property type="entry name" value="Fibrinogen C-terminal domain-like"/>
    <property type="match status" value="1"/>
</dbReference>
<evidence type="ECO:0000313" key="6">
    <source>
        <dbReference type="Proteomes" id="UP000828390"/>
    </source>
</evidence>
<proteinExistence type="predicted"/>
<dbReference type="Pfam" id="PF00084">
    <property type="entry name" value="Sushi"/>
    <property type="match status" value="2"/>
</dbReference>
<dbReference type="PROSITE" id="PS00514">
    <property type="entry name" value="FIBRINOGEN_C_1"/>
    <property type="match status" value="1"/>
</dbReference>
<dbReference type="CDD" id="cd00033">
    <property type="entry name" value="CCP"/>
    <property type="match status" value="2"/>
</dbReference>
<dbReference type="GO" id="GO:0005615">
    <property type="term" value="C:extracellular space"/>
    <property type="evidence" value="ECO:0007669"/>
    <property type="project" value="TreeGrafter"/>
</dbReference>
<feature type="domain" description="Fibrinogen C-terminal" evidence="4">
    <location>
        <begin position="440"/>
        <end position="658"/>
    </location>
</feature>
<dbReference type="OrthoDB" id="6114955at2759"/>
<dbReference type="AlphaFoldDB" id="A0A9D4DLQ6"/>
<keyword evidence="6" id="KW-1185">Reference proteome</keyword>
<accession>A0A9D4DLQ6</accession>
<dbReference type="InterPro" id="IPR014716">
    <property type="entry name" value="Fibrinogen_a/b/g_C_1"/>
</dbReference>
<dbReference type="InterPro" id="IPR020837">
    <property type="entry name" value="Fibrinogen_CS"/>
</dbReference>
<dbReference type="PROSITE" id="PS51406">
    <property type="entry name" value="FIBRINOGEN_C_2"/>
    <property type="match status" value="1"/>
</dbReference>
<dbReference type="InterPro" id="IPR036056">
    <property type="entry name" value="Fibrinogen-like_C"/>
</dbReference>
<dbReference type="SUPFAM" id="SSF57535">
    <property type="entry name" value="Complement control module/SCR domain"/>
    <property type="match status" value="2"/>
</dbReference>
<dbReference type="EMBL" id="JAIWYP010000010">
    <property type="protein sequence ID" value="KAH3751559.1"/>
    <property type="molecule type" value="Genomic_DNA"/>
</dbReference>
<protein>
    <recommendedName>
        <fullName evidence="4">Fibrinogen C-terminal domain-containing protein</fullName>
    </recommendedName>
</protein>
<dbReference type="Gene3D" id="3.90.215.10">
    <property type="entry name" value="Gamma Fibrinogen, chain A, domain 1"/>
    <property type="match status" value="1"/>
</dbReference>
<dbReference type="SMART" id="SM00186">
    <property type="entry name" value="FBG"/>
    <property type="match status" value="1"/>
</dbReference>
<evidence type="ECO:0000256" key="1">
    <source>
        <dbReference type="ARBA" id="ARBA00023157"/>
    </source>
</evidence>
<feature type="chain" id="PRO_5038584692" description="Fibrinogen C-terminal domain-containing protein" evidence="3">
    <location>
        <begin position="24"/>
        <end position="658"/>
    </location>
</feature>
<keyword evidence="3" id="KW-0732">Signal</keyword>
<dbReference type="SMART" id="SM00032">
    <property type="entry name" value="CCP"/>
    <property type="match status" value="2"/>
</dbReference>
<dbReference type="NCBIfam" id="NF040941">
    <property type="entry name" value="GGGWT_bact"/>
    <property type="match status" value="1"/>
</dbReference>
<dbReference type="Pfam" id="PF00147">
    <property type="entry name" value="Fibrinogen_C"/>
    <property type="match status" value="1"/>
</dbReference>
<comment type="caution">
    <text evidence="5">The sequence shown here is derived from an EMBL/GenBank/DDBJ whole genome shotgun (WGS) entry which is preliminary data.</text>
</comment>
<name>A0A9D4DLQ6_DREPO</name>
<dbReference type="Gene3D" id="2.10.70.10">
    <property type="entry name" value="Complement Module, domain 1"/>
    <property type="match status" value="2"/>
</dbReference>
<keyword evidence="2" id="KW-0175">Coiled coil</keyword>
<sequence>MLRNIGNVACFIFVLMTSHHVTGQAHDVAQLNRRLTIIKNSVDDDILDIRLEVMELKMIVEQIVGGQRNTSDGSVIGQGMSNLNQREITDLKNKLNAHESQLNRLFNTVNEIQNENTALKNKVNQFFEENETGIKTELLKLNAGIETKFDDIVNALQMKFEETAAAMIKGYKDLKTHVKVSVVDQKNNLAQSVISEQNKLSTRLDQADANIIRLDGDVNKLEVNELVEKKERNELINNLKAELLQLNAGSEAKCDDRVNALQKRFEESTTANLAGFKYLETHTSVQMKNLTQSVISEQNKLSARMDQADVKIVKLDGGVNKLAVFSRAVEELIASLDCGDPTPDHGTVNTTKTTFRTVVQISCNHGYVLSGANIAKCNAVWSESATCNPYDCGSAAPVNGVARAPNGTTYQKQATVQCNQGYTLKGPSLIECTATGWNDSVSCVLPKDCLELRSPTSVSCVYRVRPAGTNQDIKVYCDMATDGGGWTVFQRRVNGSVDFYQNFFSYENGFGDVHGEHWHGLKYIYAMTSNVQTELRIDLMAANGSTAYEVFPNFRLSAASDYRLHVDRGRGTAGDSEGLSYNNGYRFVTYDRDDTSSKCTSLDRGGWWYTKCAYANLNGEYTTPGTKSVYRLGEGGVTYRDYTSYASLKETTMMFRRI</sequence>
<dbReference type="InterPro" id="IPR035976">
    <property type="entry name" value="Sushi/SCR/CCP_sf"/>
</dbReference>
<keyword evidence="1" id="KW-1015">Disulfide bond</keyword>
<dbReference type="InterPro" id="IPR000436">
    <property type="entry name" value="Sushi_SCR_CCP_dom"/>
</dbReference>
<dbReference type="InterPro" id="IPR002181">
    <property type="entry name" value="Fibrinogen_a/b/g_C_dom"/>
</dbReference>
<reference evidence="5" key="2">
    <citation type="submission" date="2020-11" db="EMBL/GenBank/DDBJ databases">
        <authorList>
            <person name="McCartney M.A."/>
            <person name="Auch B."/>
            <person name="Kono T."/>
            <person name="Mallez S."/>
            <person name="Becker A."/>
            <person name="Gohl D.M."/>
            <person name="Silverstein K.A.T."/>
            <person name="Koren S."/>
            <person name="Bechman K.B."/>
            <person name="Herman A."/>
            <person name="Abrahante J.E."/>
            <person name="Garbe J."/>
        </authorList>
    </citation>
    <scope>NUCLEOTIDE SEQUENCE</scope>
    <source>
        <strain evidence="5">Duluth1</strain>
        <tissue evidence="5">Whole animal</tissue>
    </source>
</reference>
<evidence type="ECO:0000259" key="4">
    <source>
        <dbReference type="PROSITE" id="PS51406"/>
    </source>
</evidence>
<dbReference type="CDD" id="cd00087">
    <property type="entry name" value="FReD"/>
    <property type="match status" value="1"/>
</dbReference>
<evidence type="ECO:0000256" key="2">
    <source>
        <dbReference type="SAM" id="Coils"/>
    </source>
</evidence>
<evidence type="ECO:0000313" key="5">
    <source>
        <dbReference type="EMBL" id="KAH3751559.1"/>
    </source>
</evidence>
<feature type="signal peptide" evidence="3">
    <location>
        <begin position="1"/>
        <end position="23"/>
    </location>
</feature>
<gene>
    <name evidence="5" type="ORF">DPMN_186126</name>
</gene>